<name>A0A365GYB7_9ACTN</name>
<reference evidence="4 5" key="1">
    <citation type="submission" date="2018-06" db="EMBL/GenBank/DDBJ databases">
        <title>Actinomadura craniellae sp. nov. isolated from marine sponge Craniella sp.</title>
        <authorList>
            <person name="Li L."/>
            <person name="Xu Q.H."/>
            <person name="Lin H.W."/>
            <person name="Lu Y.H."/>
        </authorList>
    </citation>
    <scope>NUCLEOTIDE SEQUENCE [LARGE SCALE GENOMIC DNA]</scope>
    <source>
        <strain evidence="4 5">LHW63021</strain>
    </source>
</reference>
<evidence type="ECO:0000256" key="1">
    <source>
        <dbReference type="ARBA" id="ARBA00022801"/>
    </source>
</evidence>
<accession>A0A365GYB7</accession>
<organism evidence="4 5">
    <name type="scientific">Actinomadura craniellae</name>
    <dbReference type="NCBI Taxonomy" id="2231787"/>
    <lineage>
        <taxon>Bacteria</taxon>
        <taxon>Bacillati</taxon>
        <taxon>Actinomycetota</taxon>
        <taxon>Actinomycetes</taxon>
        <taxon>Streptosporangiales</taxon>
        <taxon>Thermomonosporaceae</taxon>
        <taxon>Actinomadura</taxon>
    </lineage>
</organism>
<evidence type="ECO:0000256" key="2">
    <source>
        <dbReference type="SAM" id="Phobius"/>
    </source>
</evidence>
<feature type="transmembrane region" description="Helical" evidence="2">
    <location>
        <begin position="106"/>
        <end position="128"/>
    </location>
</feature>
<dbReference type="PANTHER" id="PTHR43156:SF2">
    <property type="entry name" value="STAGE II SPORULATION PROTEIN E"/>
    <property type="match status" value="1"/>
</dbReference>
<keyword evidence="2" id="KW-0812">Transmembrane</keyword>
<dbReference type="PANTHER" id="PTHR43156">
    <property type="entry name" value="STAGE II SPORULATION PROTEIN E-RELATED"/>
    <property type="match status" value="1"/>
</dbReference>
<sequence length="372" mass="39973">MLQRLVHLLPPRLRAVLRRVPVLVWIYRWLRRGRLTRERYVFAALSLVAVGLGLAATASRTWAPSGALVLTVLAGGLLLRVRAFAALLGVVVVVLAYDMWRLGFSTVGPGIIATILLAGALALVLAYTRQQLGVQGLRGEYMLLELRDRLRRQGEMPELPAGWDSRVVMVQAGGSSFGGDFMVSSCDGKTLELALVDVSGKGVDAGTRALMLSGAFGGLLGSIQPDRFLPACNSYLQRQRWDEGFVTAVHLVVDLTTGEYTVESAGHPPAVQFDAGSGTWRVSSANGVVLGVVPEVRGDADRGMLRPGDALLLYTDGLVESPGSDLDAGIDRLLGEAERLVPQGFRKGAEEIVKTMAAARDDDCALVLIWRT</sequence>
<feature type="transmembrane region" description="Helical" evidence="2">
    <location>
        <begin position="40"/>
        <end position="56"/>
    </location>
</feature>
<feature type="transmembrane region" description="Helical" evidence="2">
    <location>
        <begin position="84"/>
        <end position="100"/>
    </location>
</feature>
<keyword evidence="2" id="KW-0472">Membrane</keyword>
<gene>
    <name evidence="4" type="ORF">DPM19_27860</name>
</gene>
<keyword evidence="5" id="KW-1185">Reference proteome</keyword>
<dbReference type="InterPro" id="IPR052016">
    <property type="entry name" value="Bact_Sigma-Reg"/>
</dbReference>
<dbReference type="InterPro" id="IPR001932">
    <property type="entry name" value="PPM-type_phosphatase-like_dom"/>
</dbReference>
<comment type="caution">
    <text evidence="4">The sequence shown here is derived from an EMBL/GenBank/DDBJ whole genome shotgun (WGS) entry which is preliminary data.</text>
</comment>
<keyword evidence="2" id="KW-1133">Transmembrane helix</keyword>
<dbReference type="SUPFAM" id="SSF81606">
    <property type="entry name" value="PP2C-like"/>
    <property type="match status" value="1"/>
</dbReference>
<dbReference type="InterPro" id="IPR036457">
    <property type="entry name" value="PPM-type-like_dom_sf"/>
</dbReference>
<evidence type="ECO:0000313" key="4">
    <source>
        <dbReference type="EMBL" id="RAY11802.1"/>
    </source>
</evidence>
<keyword evidence="1" id="KW-0378">Hydrolase</keyword>
<dbReference type="Gene3D" id="3.60.40.10">
    <property type="entry name" value="PPM-type phosphatase domain"/>
    <property type="match status" value="1"/>
</dbReference>
<dbReference type="OrthoDB" id="4291756at2"/>
<feature type="domain" description="PPM-type phosphatase" evidence="3">
    <location>
        <begin position="160"/>
        <end position="371"/>
    </location>
</feature>
<evidence type="ECO:0000313" key="5">
    <source>
        <dbReference type="Proteomes" id="UP000251891"/>
    </source>
</evidence>
<dbReference type="RefSeq" id="WP_111871034.1">
    <property type="nucleotide sequence ID" value="NZ_QLYX01000016.1"/>
</dbReference>
<proteinExistence type="predicted"/>
<protein>
    <submittedName>
        <fullName evidence="4">Serine/threonine-protein phosphatase</fullName>
    </submittedName>
</protein>
<dbReference type="GO" id="GO:0016791">
    <property type="term" value="F:phosphatase activity"/>
    <property type="evidence" value="ECO:0007669"/>
    <property type="project" value="TreeGrafter"/>
</dbReference>
<dbReference type="EMBL" id="QLYX01000016">
    <property type="protein sequence ID" value="RAY11802.1"/>
    <property type="molecule type" value="Genomic_DNA"/>
</dbReference>
<dbReference type="Pfam" id="PF07228">
    <property type="entry name" value="SpoIIE"/>
    <property type="match status" value="1"/>
</dbReference>
<evidence type="ECO:0000259" key="3">
    <source>
        <dbReference type="SMART" id="SM00331"/>
    </source>
</evidence>
<dbReference type="SMART" id="SM00331">
    <property type="entry name" value="PP2C_SIG"/>
    <property type="match status" value="1"/>
</dbReference>
<dbReference type="Proteomes" id="UP000251891">
    <property type="component" value="Unassembled WGS sequence"/>
</dbReference>
<dbReference type="AlphaFoldDB" id="A0A365GYB7"/>